<evidence type="ECO:0000256" key="2">
    <source>
        <dbReference type="SAM" id="SignalP"/>
    </source>
</evidence>
<gene>
    <name evidence="3" type="ORF">EKG83_27075</name>
</gene>
<accession>A0A5Q0H3C5</accession>
<keyword evidence="2" id="KW-0732">Signal</keyword>
<proteinExistence type="predicted"/>
<dbReference type="OrthoDB" id="3700429at2"/>
<dbReference type="RefSeq" id="WP_033435551.1">
    <property type="nucleotide sequence ID" value="NZ_CP034550.1"/>
</dbReference>
<feature type="region of interest" description="Disordered" evidence="1">
    <location>
        <begin position="65"/>
        <end position="89"/>
    </location>
</feature>
<dbReference type="EMBL" id="CP034550">
    <property type="protein sequence ID" value="QFZ20583.1"/>
    <property type="molecule type" value="Genomic_DNA"/>
</dbReference>
<name>A0A5Q0H3C5_SACSY</name>
<feature type="signal peptide" evidence="2">
    <location>
        <begin position="1"/>
        <end position="30"/>
    </location>
</feature>
<feature type="compositionally biased region" description="Polar residues" evidence="1">
    <location>
        <begin position="65"/>
        <end position="83"/>
    </location>
</feature>
<feature type="chain" id="PRO_5024888439" evidence="2">
    <location>
        <begin position="31"/>
        <end position="167"/>
    </location>
</feature>
<dbReference type="Pfam" id="PF19882">
    <property type="entry name" value="DUF6355"/>
    <property type="match status" value="1"/>
</dbReference>
<dbReference type="Proteomes" id="UP000325787">
    <property type="component" value="Chromosome"/>
</dbReference>
<organism evidence="3 4">
    <name type="scientific">Saccharothrix syringae</name>
    <name type="common">Nocardiopsis syringae</name>
    <dbReference type="NCBI Taxonomy" id="103733"/>
    <lineage>
        <taxon>Bacteria</taxon>
        <taxon>Bacillati</taxon>
        <taxon>Actinomycetota</taxon>
        <taxon>Actinomycetes</taxon>
        <taxon>Pseudonocardiales</taxon>
        <taxon>Pseudonocardiaceae</taxon>
        <taxon>Saccharothrix</taxon>
    </lineage>
</organism>
<keyword evidence="4" id="KW-1185">Reference proteome</keyword>
<sequence>MTRTFITRLLGIVGLAFGLTMAVTTGSASAQIAMGGPYGPTGEVGSQSQIQTRPGGVFQAPYSAPGSQIQNSTNASSQIQSGPQAGGVSPQDVSAAASCGFFTDPSDHYYAKYNHCGWASSIKIRVSFWYGWSTRDIWVGRYVTNLSTHWQLQGAGMITNAWCIQNC</sequence>
<evidence type="ECO:0000313" key="3">
    <source>
        <dbReference type="EMBL" id="QFZ20583.1"/>
    </source>
</evidence>
<dbReference type="AlphaFoldDB" id="A0A5Q0H3C5"/>
<protein>
    <submittedName>
        <fullName evidence="3">Uncharacterized protein</fullName>
    </submittedName>
</protein>
<reference evidence="4" key="1">
    <citation type="journal article" date="2021" name="Curr. Microbiol.">
        <title>Complete genome of nocamycin-producing strain Saccharothrix syringae NRRL B-16468 reveals the biosynthetic potential for secondary metabolites.</title>
        <authorList>
            <person name="Mo X."/>
            <person name="Yang S."/>
        </authorList>
    </citation>
    <scope>NUCLEOTIDE SEQUENCE [LARGE SCALE GENOMIC DNA]</scope>
    <source>
        <strain evidence="4">ATCC 51364 / DSM 43886 / JCM 6844 / KCTC 9398 / NBRC 14523 / NRRL B-16468 / INA 2240</strain>
    </source>
</reference>
<evidence type="ECO:0000313" key="4">
    <source>
        <dbReference type="Proteomes" id="UP000325787"/>
    </source>
</evidence>
<dbReference type="KEGG" id="ssyi:EKG83_27075"/>
<evidence type="ECO:0000256" key="1">
    <source>
        <dbReference type="SAM" id="MobiDB-lite"/>
    </source>
</evidence>
<dbReference type="InterPro" id="IPR045935">
    <property type="entry name" value="DUF6355"/>
</dbReference>